<dbReference type="PANTHER" id="PTHR46873:SF1">
    <property type="entry name" value="EXPRESSED PROTEIN"/>
    <property type="match status" value="1"/>
</dbReference>
<keyword evidence="1" id="KW-0812">Transmembrane</keyword>
<dbReference type="PANTHER" id="PTHR46873">
    <property type="entry name" value="EXPRESSED PROTEIN"/>
    <property type="match status" value="1"/>
</dbReference>
<gene>
    <name evidence="2" type="ORF">RHGRI_020513</name>
</gene>
<protein>
    <submittedName>
        <fullName evidence="2">Uncharacterized protein</fullName>
    </submittedName>
</protein>
<dbReference type="EMBL" id="JACTNZ010000007">
    <property type="protein sequence ID" value="KAG5540301.1"/>
    <property type="molecule type" value="Genomic_DNA"/>
</dbReference>
<accession>A0AAV6JGI6</accession>
<keyword evidence="1" id="KW-1133">Transmembrane helix</keyword>
<proteinExistence type="predicted"/>
<evidence type="ECO:0000313" key="3">
    <source>
        <dbReference type="Proteomes" id="UP000823749"/>
    </source>
</evidence>
<evidence type="ECO:0000256" key="1">
    <source>
        <dbReference type="SAM" id="Phobius"/>
    </source>
</evidence>
<name>A0AAV6JGI6_9ERIC</name>
<organism evidence="2 3">
    <name type="scientific">Rhododendron griersonianum</name>
    <dbReference type="NCBI Taxonomy" id="479676"/>
    <lineage>
        <taxon>Eukaryota</taxon>
        <taxon>Viridiplantae</taxon>
        <taxon>Streptophyta</taxon>
        <taxon>Embryophyta</taxon>
        <taxon>Tracheophyta</taxon>
        <taxon>Spermatophyta</taxon>
        <taxon>Magnoliopsida</taxon>
        <taxon>eudicotyledons</taxon>
        <taxon>Gunneridae</taxon>
        <taxon>Pentapetalae</taxon>
        <taxon>asterids</taxon>
        <taxon>Ericales</taxon>
        <taxon>Ericaceae</taxon>
        <taxon>Ericoideae</taxon>
        <taxon>Rhodoreae</taxon>
        <taxon>Rhododendron</taxon>
    </lineage>
</organism>
<dbReference type="Proteomes" id="UP000823749">
    <property type="component" value="Chromosome 7"/>
</dbReference>
<dbReference type="AlphaFoldDB" id="A0AAV6JGI6"/>
<comment type="caution">
    <text evidence="2">The sequence shown here is derived from an EMBL/GenBank/DDBJ whole genome shotgun (WGS) entry which is preliminary data.</text>
</comment>
<keyword evidence="3" id="KW-1185">Reference proteome</keyword>
<sequence>MVVSADRMGWWFGLGSTVGMVVVVLICGWWWWLTVVLGIVDGYNLWCFGSRSCCSSFGQGIVGLETEHGTLHIKVNTHVPGRFAYAYNPSPLQHLSQLFMLSSLFFDPFSFLVTIDGFVQLFPDCAPYLVAFILELLNVHHCASCQFYRVEGRGQIWDSQGNHLKDVGLQTLLL</sequence>
<evidence type="ECO:0000313" key="2">
    <source>
        <dbReference type="EMBL" id="KAG5540301.1"/>
    </source>
</evidence>
<reference evidence="2" key="1">
    <citation type="submission" date="2020-08" db="EMBL/GenBank/DDBJ databases">
        <title>Plant Genome Project.</title>
        <authorList>
            <person name="Zhang R.-G."/>
        </authorList>
    </citation>
    <scope>NUCLEOTIDE SEQUENCE</scope>
    <source>
        <strain evidence="2">WSP0</strain>
        <tissue evidence="2">Leaf</tissue>
    </source>
</reference>
<feature type="transmembrane region" description="Helical" evidence="1">
    <location>
        <begin position="12"/>
        <end position="32"/>
    </location>
</feature>
<keyword evidence="1" id="KW-0472">Membrane</keyword>